<evidence type="ECO:0000256" key="1">
    <source>
        <dbReference type="SAM" id="MobiDB-lite"/>
    </source>
</evidence>
<comment type="caution">
    <text evidence="2">The sequence shown here is derived from an EMBL/GenBank/DDBJ whole genome shotgun (WGS) entry which is preliminary data.</text>
</comment>
<proteinExistence type="predicted"/>
<keyword evidence="3" id="KW-1185">Reference proteome</keyword>
<sequence length="118" mass="12538">MANSLKYVVNVELKASVSLGAVVVNSRVKFNESSALLTLKHIKRTISNEAGRSGQKGRENAITSTPDAEFLPAICTTATTDAHSAAEKGTCGRPEPLSLASSPNYDERARDVSVDLMC</sequence>
<dbReference type="Proteomes" id="UP000887116">
    <property type="component" value="Unassembled WGS sequence"/>
</dbReference>
<protein>
    <submittedName>
        <fullName evidence="2">Uncharacterized protein</fullName>
    </submittedName>
</protein>
<organism evidence="2 3">
    <name type="scientific">Trichonephila clavata</name>
    <name type="common">Joro spider</name>
    <name type="synonym">Nephila clavata</name>
    <dbReference type="NCBI Taxonomy" id="2740835"/>
    <lineage>
        <taxon>Eukaryota</taxon>
        <taxon>Metazoa</taxon>
        <taxon>Ecdysozoa</taxon>
        <taxon>Arthropoda</taxon>
        <taxon>Chelicerata</taxon>
        <taxon>Arachnida</taxon>
        <taxon>Araneae</taxon>
        <taxon>Araneomorphae</taxon>
        <taxon>Entelegynae</taxon>
        <taxon>Araneoidea</taxon>
        <taxon>Nephilidae</taxon>
        <taxon>Trichonephila</taxon>
    </lineage>
</organism>
<name>A0A8X6KSV5_TRICU</name>
<gene>
    <name evidence="2" type="ORF">TNCT_293341</name>
</gene>
<feature type="region of interest" description="Disordered" evidence="1">
    <location>
        <begin position="82"/>
        <end position="106"/>
    </location>
</feature>
<reference evidence="2" key="1">
    <citation type="submission" date="2020-07" db="EMBL/GenBank/DDBJ databases">
        <title>Multicomponent nature underlies the extraordinary mechanical properties of spider dragline silk.</title>
        <authorList>
            <person name="Kono N."/>
            <person name="Nakamura H."/>
            <person name="Mori M."/>
            <person name="Yoshida Y."/>
            <person name="Ohtoshi R."/>
            <person name="Malay A.D."/>
            <person name="Moran D.A.P."/>
            <person name="Tomita M."/>
            <person name="Numata K."/>
            <person name="Arakawa K."/>
        </authorList>
    </citation>
    <scope>NUCLEOTIDE SEQUENCE</scope>
</reference>
<dbReference type="AlphaFoldDB" id="A0A8X6KSV5"/>
<accession>A0A8X6KSV5</accession>
<evidence type="ECO:0000313" key="2">
    <source>
        <dbReference type="EMBL" id="GFQ81168.1"/>
    </source>
</evidence>
<evidence type="ECO:0000313" key="3">
    <source>
        <dbReference type="Proteomes" id="UP000887116"/>
    </source>
</evidence>
<dbReference type="EMBL" id="BMAO01002492">
    <property type="protein sequence ID" value="GFQ81168.1"/>
    <property type="molecule type" value="Genomic_DNA"/>
</dbReference>